<dbReference type="OrthoDB" id="3268939at2"/>
<dbReference type="InterPro" id="IPR007253">
    <property type="entry name" value="Cell_wall-bd_2"/>
</dbReference>
<protein>
    <submittedName>
        <fullName evidence="3">Cell wall-binding protein</fullName>
    </submittedName>
</protein>
<dbReference type="Pfam" id="PF04122">
    <property type="entry name" value="CW_binding_2"/>
    <property type="match status" value="3"/>
</dbReference>
<accession>I4DBH0</accession>
<evidence type="ECO:0000256" key="1">
    <source>
        <dbReference type="SAM" id="MobiDB-lite"/>
    </source>
</evidence>
<name>I4DBH0_DESAJ</name>
<dbReference type="KEGG" id="dai:Desaci_4293"/>
<organism evidence="3 4">
    <name type="scientific">Desulfosporosinus acidiphilus (strain DSM 22704 / JCM 16185 / SJ4)</name>
    <dbReference type="NCBI Taxonomy" id="646529"/>
    <lineage>
        <taxon>Bacteria</taxon>
        <taxon>Bacillati</taxon>
        <taxon>Bacillota</taxon>
        <taxon>Clostridia</taxon>
        <taxon>Eubacteriales</taxon>
        <taxon>Desulfitobacteriaceae</taxon>
        <taxon>Desulfosporosinus</taxon>
    </lineage>
</organism>
<dbReference type="eggNOG" id="COG2247">
    <property type="taxonomic scope" value="Bacteria"/>
</dbReference>
<evidence type="ECO:0000313" key="3">
    <source>
        <dbReference type="EMBL" id="AFM43144.1"/>
    </source>
</evidence>
<feature type="signal peptide" evidence="2">
    <location>
        <begin position="1"/>
        <end position="31"/>
    </location>
</feature>
<evidence type="ECO:0000256" key="2">
    <source>
        <dbReference type="SAM" id="SignalP"/>
    </source>
</evidence>
<dbReference type="Gene3D" id="3.40.50.12090">
    <property type="match status" value="2"/>
</dbReference>
<dbReference type="PANTHER" id="PTHR30032">
    <property type="entry name" value="N-ACETYLMURAMOYL-L-ALANINE AMIDASE-RELATED"/>
    <property type="match status" value="1"/>
</dbReference>
<dbReference type="Proteomes" id="UP000002892">
    <property type="component" value="Chromosome"/>
</dbReference>
<dbReference type="RefSeq" id="WP_014829130.1">
    <property type="nucleotide sequence ID" value="NC_018068.1"/>
</dbReference>
<proteinExistence type="predicted"/>
<evidence type="ECO:0000313" key="4">
    <source>
        <dbReference type="Proteomes" id="UP000002892"/>
    </source>
</evidence>
<dbReference type="PANTHER" id="PTHR30032:SF8">
    <property type="entry name" value="GERMINATION-SPECIFIC N-ACETYLMURAMOYL-L-ALANINE AMIDASE"/>
    <property type="match status" value="1"/>
</dbReference>
<dbReference type="AlphaFoldDB" id="I4DBH0"/>
<dbReference type="STRING" id="646529.Desaci_4293"/>
<feature type="region of interest" description="Disordered" evidence="1">
    <location>
        <begin position="346"/>
        <end position="400"/>
    </location>
</feature>
<reference evidence="3 4" key="1">
    <citation type="journal article" date="2012" name="J. Bacteriol.">
        <title>Complete genome sequences of Desulfosporosinus orientis DSM765T, Desulfosporosinus youngiae DSM17734T, Desulfosporosinus meridiei DSM13257T, and Desulfosporosinus acidiphilus DSM22704T.</title>
        <authorList>
            <person name="Pester M."/>
            <person name="Brambilla E."/>
            <person name="Alazard D."/>
            <person name="Rattei T."/>
            <person name="Weinmaier T."/>
            <person name="Han J."/>
            <person name="Lucas S."/>
            <person name="Lapidus A."/>
            <person name="Cheng J.F."/>
            <person name="Goodwin L."/>
            <person name="Pitluck S."/>
            <person name="Peters L."/>
            <person name="Ovchinnikova G."/>
            <person name="Teshima H."/>
            <person name="Detter J.C."/>
            <person name="Han C.S."/>
            <person name="Tapia R."/>
            <person name="Land M.L."/>
            <person name="Hauser L."/>
            <person name="Kyrpides N.C."/>
            <person name="Ivanova N.N."/>
            <person name="Pagani I."/>
            <person name="Huntmann M."/>
            <person name="Wei C.L."/>
            <person name="Davenport K.W."/>
            <person name="Daligault H."/>
            <person name="Chain P.S."/>
            <person name="Chen A."/>
            <person name="Mavromatis K."/>
            <person name="Markowitz V."/>
            <person name="Szeto E."/>
            <person name="Mikhailova N."/>
            <person name="Pati A."/>
            <person name="Wagner M."/>
            <person name="Woyke T."/>
            <person name="Ollivier B."/>
            <person name="Klenk H.P."/>
            <person name="Spring S."/>
            <person name="Loy A."/>
        </authorList>
    </citation>
    <scope>NUCLEOTIDE SEQUENCE [LARGE SCALE GENOMIC DNA]</scope>
    <source>
        <strain evidence="4">DSM 22704 / JCM 16185 / SJ4</strain>
    </source>
</reference>
<gene>
    <name evidence="3" type="ordered locus">Desaci_4293</name>
</gene>
<keyword evidence="2" id="KW-0732">Signal</keyword>
<dbReference type="InterPro" id="IPR051922">
    <property type="entry name" value="Bact_Sporulation_Assoc"/>
</dbReference>
<keyword evidence="4" id="KW-1185">Reference proteome</keyword>
<dbReference type="EMBL" id="CP003639">
    <property type="protein sequence ID" value="AFM43144.1"/>
    <property type="molecule type" value="Genomic_DNA"/>
</dbReference>
<feature type="chain" id="PRO_5003688052" evidence="2">
    <location>
        <begin position="32"/>
        <end position="517"/>
    </location>
</feature>
<sequence>MPQRIKRKLIRGCMAGIVVLSALLTPVTAKADTTSTPSTTKTVTSNVSRIGGVDQYQTAALIAEKGWTGTADNIVLSSGISKALVDALSAGPLAAQLKAPILLTDNGQTLNSFTKIELQRLKPKKIYITSGTAVIKPSVIEEIKELGITPVLLGGNDQYETSANIAKEMIAQGAKVTKVIVAAGWMAPADALSVSSIAAAQGIPILATTRDTLPPSIKDVMSNLQGVTDSYVIGGTAVVGNSIMGGLPGTVHRFSGETKFDTNLEVLKGFAGDLHFDKVYIANGDTFVDALAGVSLASLSDSPILLSQKEWPAPMQEFLIQNHLQNIVALGGTFVVPDGVLASLSTVSGGGKSSSPSSGNAPAQTPVSTGGVGGVAASVPSVPSAPSTPTSPTNPSKVTVGNLRVNTNPANFLGPFKNGTTIDLSGLDDSVKVLGFSLTADQDCTLQFKLLDKTQNIPLTANVQKDVTVGDLITGGQIQTEVNLGEFRAVYTTKTLTGQLLKDGVSAGTLTVTLKFK</sequence>
<dbReference type="HOGENOM" id="CLU_023985_0_0_9"/>